<protein>
    <recommendedName>
        <fullName evidence="1">SsuA/THI5-like domain-containing protein</fullName>
    </recommendedName>
</protein>
<dbReference type="Proteomes" id="UP000185499">
    <property type="component" value="Chromosome"/>
</dbReference>
<dbReference type="AlphaFoldDB" id="A0A1L6XC20"/>
<keyword evidence="3" id="KW-1185">Reference proteome</keyword>
<proteinExistence type="predicted"/>
<evidence type="ECO:0000313" key="2">
    <source>
        <dbReference type="EMBL" id="APT18535.1"/>
    </source>
</evidence>
<evidence type="ECO:0000313" key="3">
    <source>
        <dbReference type="Proteomes" id="UP000185499"/>
    </source>
</evidence>
<dbReference type="EMBL" id="CP018888">
    <property type="protein sequence ID" value="APT18535.1"/>
    <property type="molecule type" value="Genomic_DNA"/>
</dbReference>
<dbReference type="InterPro" id="IPR015168">
    <property type="entry name" value="SsuA/THI5"/>
</dbReference>
<accession>A0A1L6XC20</accession>
<dbReference type="Gene3D" id="3.40.190.10">
    <property type="entry name" value="Periplasmic binding protein-like II"/>
    <property type="match status" value="1"/>
</dbReference>
<evidence type="ECO:0000259" key="1">
    <source>
        <dbReference type="Pfam" id="PF09084"/>
    </source>
</evidence>
<gene>
    <name evidence="2" type="ORF">LA20533_04325</name>
</gene>
<dbReference type="Pfam" id="PF09084">
    <property type="entry name" value="NMT1"/>
    <property type="match status" value="1"/>
</dbReference>
<name>A0A1L6XC20_9LACO</name>
<dbReference type="KEGG" id="lah:LA20533_04325"/>
<reference evidence="2 3" key="1">
    <citation type="submission" date="2016-12" db="EMBL/GenBank/DDBJ databases">
        <title>The whole genome sequencing and assembly of Lactobacillus amylophilus DSM 20533T strain.</title>
        <authorList>
            <person name="Lee Y.-J."/>
            <person name="Yi H."/>
            <person name="Bahn Y.-S."/>
            <person name="Kim J.F."/>
            <person name="Lee D.-W."/>
        </authorList>
    </citation>
    <scope>NUCLEOTIDE SEQUENCE [LARGE SCALE GENOMIC DNA]</scope>
    <source>
        <strain evidence="2 3">DSM 20533</strain>
    </source>
</reference>
<organism evidence="2 3">
    <name type="scientific">Amylolactobacillus amylophilus DSM 20533 = JCM 1125</name>
    <dbReference type="NCBI Taxonomy" id="1423721"/>
    <lineage>
        <taxon>Bacteria</taxon>
        <taxon>Bacillati</taxon>
        <taxon>Bacillota</taxon>
        <taxon>Bacilli</taxon>
        <taxon>Lactobacillales</taxon>
        <taxon>Lactobacillaceae</taxon>
        <taxon>Amylolactobacillus</taxon>
    </lineage>
</organism>
<sequence>MLGTLLSLSLVGLFSACAPQEKKSTSATNDKEKTTKVVKMTLGAMAAPDSAPLFVAQEQGFFRDEGIDANIELFRDAIKQDATMVPEPFLTMARGQGLHVFGVSNPDDFRVAAMAFDKEISQNKQLMSKFYRAYNRAVTLLYC</sequence>
<feature type="domain" description="SsuA/THI5-like" evidence="1">
    <location>
        <begin position="48"/>
        <end position="73"/>
    </location>
</feature>